<name>A0AAE1CZA8_9GAST</name>
<gene>
    <name evidence="1" type="ORF">RRG08_031333</name>
</gene>
<proteinExistence type="predicted"/>
<comment type="caution">
    <text evidence="1">The sequence shown here is derived from an EMBL/GenBank/DDBJ whole genome shotgun (WGS) entry which is preliminary data.</text>
</comment>
<dbReference type="Proteomes" id="UP001283361">
    <property type="component" value="Unassembled WGS sequence"/>
</dbReference>
<accession>A0AAE1CZA8</accession>
<dbReference type="EMBL" id="JAWDGP010006115">
    <property type="protein sequence ID" value="KAK3746805.1"/>
    <property type="molecule type" value="Genomic_DNA"/>
</dbReference>
<reference evidence="1" key="1">
    <citation type="journal article" date="2023" name="G3 (Bethesda)">
        <title>A reference genome for the long-term kleptoplast-retaining sea slug Elysia crispata morphotype clarki.</title>
        <authorList>
            <person name="Eastman K.E."/>
            <person name="Pendleton A.L."/>
            <person name="Shaikh M.A."/>
            <person name="Suttiyut T."/>
            <person name="Ogas R."/>
            <person name="Tomko P."/>
            <person name="Gavelis G."/>
            <person name="Widhalm J.R."/>
            <person name="Wisecaver J.H."/>
        </authorList>
    </citation>
    <scope>NUCLEOTIDE SEQUENCE</scope>
    <source>
        <strain evidence="1">ECLA1</strain>
    </source>
</reference>
<keyword evidence="2" id="KW-1185">Reference proteome</keyword>
<evidence type="ECO:0000313" key="2">
    <source>
        <dbReference type="Proteomes" id="UP001283361"/>
    </source>
</evidence>
<evidence type="ECO:0000313" key="1">
    <source>
        <dbReference type="EMBL" id="KAK3746805.1"/>
    </source>
</evidence>
<sequence length="94" mass="10583">MVGPTNLLVVTPVYSSLHGRPYQFSGCYSSMQVSMVGPTSLVVVTPVYNSLHGRPYQFSGCYSSIQQSPCQSVCWYAPLTPRYMLVRSPNVRWW</sequence>
<organism evidence="1 2">
    <name type="scientific">Elysia crispata</name>
    <name type="common">lettuce slug</name>
    <dbReference type="NCBI Taxonomy" id="231223"/>
    <lineage>
        <taxon>Eukaryota</taxon>
        <taxon>Metazoa</taxon>
        <taxon>Spiralia</taxon>
        <taxon>Lophotrochozoa</taxon>
        <taxon>Mollusca</taxon>
        <taxon>Gastropoda</taxon>
        <taxon>Heterobranchia</taxon>
        <taxon>Euthyneura</taxon>
        <taxon>Panpulmonata</taxon>
        <taxon>Sacoglossa</taxon>
        <taxon>Placobranchoidea</taxon>
        <taxon>Plakobranchidae</taxon>
        <taxon>Elysia</taxon>
    </lineage>
</organism>
<dbReference type="AlphaFoldDB" id="A0AAE1CZA8"/>
<protein>
    <submittedName>
        <fullName evidence="1">Uncharacterized protein</fullName>
    </submittedName>
</protein>